<dbReference type="PANTHER" id="PTHR43166:SF35">
    <property type="entry name" value="L-CYSTINE IMPORT ATP-BINDING PROTEIN TCYN"/>
    <property type="match status" value="1"/>
</dbReference>
<dbReference type="GO" id="GO:0016887">
    <property type="term" value="F:ATP hydrolysis activity"/>
    <property type="evidence" value="ECO:0007669"/>
    <property type="project" value="InterPro"/>
</dbReference>
<keyword evidence="5" id="KW-1003">Cell membrane</keyword>
<dbReference type="EMBL" id="JAHRVA010000012">
    <property type="protein sequence ID" value="MBV2145096.1"/>
    <property type="molecule type" value="Genomic_DNA"/>
</dbReference>
<proteinExistence type="inferred from homology"/>
<sequence>MASKPKIEVSGIRKSFGSLNVLRDISLSIDVGGVVALIGPSGSGKSTLLRCLNLLVTPDQGSISIGDNRFTFGPGTVQPSKRKLASFRANTGMVFQHFNLFPHLTVLGNIIEAPMTVRKMLKEDARLLAMELLTKVGLPDKMHEYPSRLSGGQKQRVAIARALAMQPEVMLFDEATSALDPELVGEVLSVMRSLALDGMTMMIVTHEMAFAREVADKVIFMRDGVIVEEGLAKDVIDNPQNAATRAFLTPFHQKSGA</sequence>
<dbReference type="PIRSF" id="PIRSF039085">
    <property type="entry name" value="ABC_ATPase_HisP"/>
    <property type="match status" value="1"/>
</dbReference>
<feature type="domain" description="ABC transporter" evidence="9">
    <location>
        <begin position="7"/>
        <end position="248"/>
    </location>
</feature>
<keyword evidence="4" id="KW-0813">Transport</keyword>
<keyword evidence="7 10" id="KW-0067">ATP-binding</keyword>
<reference evidence="10 11" key="1">
    <citation type="submission" date="2021-06" db="EMBL/GenBank/DDBJ databases">
        <title>Falsochrobactrum tianjin sp.nov., a new petroleum-degrading bacteria isolated from oily soils.</title>
        <authorList>
            <person name="Chen G."/>
            <person name="Chen H."/>
            <person name="Tian J."/>
            <person name="Qing J."/>
            <person name="Zhong L."/>
            <person name="Ma W."/>
            <person name="Song Y."/>
            <person name="Cui X."/>
            <person name="Yan B."/>
        </authorList>
    </citation>
    <scope>NUCLEOTIDE SEQUENCE [LARGE SCALE GENOMIC DNA]</scope>
    <source>
        <strain evidence="10 11">TDYN1</strain>
    </source>
</reference>
<evidence type="ECO:0000256" key="4">
    <source>
        <dbReference type="ARBA" id="ARBA00022448"/>
    </source>
</evidence>
<protein>
    <submittedName>
        <fullName evidence="10">Amino acid ABC transporter ATP-binding protein</fullName>
    </submittedName>
</protein>
<evidence type="ECO:0000313" key="11">
    <source>
        <dbReference type="Proteomes" id="UP000752297"/>
    </source>
</evidence>
<dbReference type="Proteomes" id="UP000752297">
    <property type="component" value="Unassembled WGS sequence"/>
</dbReference>
<dbReference type="InterPro" id="IPR050086">
    <property type="entry name" value="MetN_ABC_transporter-like"/>
</dbReference>
<dbReference type="InterPro" id="IPR017871">
    <property type="entry name" value="ABC_transporter-like_CS"/>
</dbReference>
<keyword evidence="6" id="KW-0547">Nucleotide-binding</keyword>
<comment type="caution">
    <text evidence="10">The sequence shown here is derived from an EMBL/GenBank/DDBJ whole genome shotgun (WGS) entry which is preliminary data.</text>
</comment>
<comment type="subcellular location">
    <subcellularLocation>
        <location evidence="2">Cell inner membrane</location>
    </subcellularLocation>
    <subcellularLocation>
        <location evidence="1">Cell membrane</location>
        <topology evidence="1">Peripheral membrane protein</topology>
    </subcellularLocation>
</comment>
<dbReference type="PANTHER" id="PTHR43166">
    <property type="entry name" value="AMINO ACID IMPORT ATP-BINDING PROTEIN"/>
    <property type="match status" value="1"/>
</dbReference>
<evidence type="ECO:0000256" key="7">
    <source>
        <dbReference type="ARBA" id="ARBA00022840"/>
    </source>
</evidence>
<dbReference type="InterPro" id="IPR003439">
    <property type="entry name" value="ABC_transporter-like_ATP-bd"/>
</dbReference>
<dbReference type="PROSITE" id="PS50893">
    <property type="entry name" value="ABC_TRANSPORTER_2"/>
    <property type="match status" value="1"/>
</dbReference>
<dbReference type="GO" id="GO:0005524">
    <property type="term" value="F:ATP binding"/>
    <property type="evidence" value="ECO:0007669"/>
    <property type="project" value="UniProtKB-KW"/>
</dbReference>
<gene>
    <name evidence="10" type="ORF">KUG47_16500</name>
</gene>
<keyword evidence="8" id="KW-0472">Membrane</keyword>
<dbReference type="InterPro" id="IPR003593">
    <property type="entry name" value="AAA+_ATPase"/>
</dbReference>
<name>A0A949UWB3_9HYPH</name>
<dbReference type="Pfam" id="PF00005">
    <property type="entry name" value="ABC_tran"/>
    <property type="match status" value="1"/>
</dbReference>
<evidence type="ECO:0000256" key="2">
    <source>
        <dbReference type="ARBA" id="ARBA00004533"/>
    </source>
</evidence>
<dbReference type="AlphaFoldDB" id="A0A949UWB3"/>
<keyword evidence="11" id="KW-1185">Reference proteome</keyword>
<organism evidence="10 11">
    <name type="scientific">Falsochrobactrum tianjinense</name>
    <dbReference type="NCBI Taxonomy" id="2706015"/>
    <lineage>
        <taxon>Bacteria</taxon>
        <taxon>Pseudomonadati</taxon>
        <taxon>Pseudomonadota</taxon>
        <taxon>Alphaproteobacteria</taxon>
        <taxon>Hyphomicrobiales</taxon>
        <taxon>Brucellaceae</taxon>
        <taxon>Falsochrobactrum</taxon>
    </lineage>
</organism>
<evidence type="ECO:0000259" key="9">
    <source>
        <dbReference type="PROSITE" id="PS50893"/>
    </source>
</evidence>
<dbReference type="CDD" id="cd03262">
    <property type="entry name" value="ABC_HisP_GlnQ"/>
    <property type="match status" value="1"/>
</dbReference>
<dbReference type="GO" id="GO:0005886">
    <property type="term" value="C:plasma membrane"/>
    <property type="evidence" value="ECO:0007669"/>
    <property type="project" value="UniProtKB-SubCell"/>
</dbReference>
<dbReference type="InterPro" id="IPR030679">
    <property type="entry name" value="ABC_ATPase_HisP-typ"/>
</dbReference>
<dbReference type="PROSITE" id="PS00211">
    <property type="entry name" value="ABC_TRANSPORTER_1"/>
    <property type="match status" value="1"/>
</dbReference>
<evidence type="ECO:0000313" key="10">
    <source>
        <dbReference type="EMBL" id="MBV2145096.1"/>
    </source>
</evidence>
<dbReference type="SMART" id="SM00382">
    <property type="entry name" value="AAA"/>
    <property type="match status" value="1"/>
</dbReference>
<evidence type="ECO:0000256" key="5">
    <source>
        <dbReference type="ARBA" id="ARBA00022475"/>
    </source>
</evidence>
<evidence type="ECO:0000256" key="6">
    <source>
        <dbReference type="ARBA" id="ARBA00022741"/>
    </source>
</evidence>
<dbReference type="RefSeq" id="WP_217679135.1">
    <property type="nucleotide sequence ID" value="NZ_JAHRVA010000012.1"/>
</dbReference>
<dbReference type="FunFam" id="3.40.50.300:FF:000020">
    <property type="entry name" value="Amino acid ABC transporter ATP-binding component"/>
    <property type="match status" value="1"/>
</dbReference>
<evidence type="ECO:0000256" key="1">
    <source>
        <dbReference type="ARBA" id="ARBA00004202"/>
    </source>
</evidence>
<evidence type="ECO:0000256" key="3">
    <source>
        <dbReference type="ARBA" id="ARBA00005417"/>
    </source>
</evidence>
<accession>A0A949UWB3</accession>
<comment type="similarity">
    <text evidence="3">Belongs to the ABC transporter superfamily.</text>
</comment>
<evidence type="ECO:0000256" key="8">
    <source>
        <dbReference type="ARBA" id="ARBA00023136"/>
    </source>
</evidence>